<dbReference type="SUPFAM" id="SSF55469">
    <property type="entry name" value="FMN-dependent nitroreductase-like"/>
    <property type="match status" value="1"/>
</dbReference>
<protein>
    <submittedName>
        <fullName evidence="8">NAD(P)H-dependent oxidoreductase</fullName>
    </submittedName>
</protein>
<evidence type="ECO:0000256" key="5">
    <source>
        <dbReference type="ARBA" id="ARBA00022857"/>
    </source>
</evidence>
<dbReference type="InterPro" id="IPR029479">
    <property type="entry name" value="Nitroreductase"/>
</dbReference>
<dbReference type="CDD" id="cd02149">
    <property type="entry name" value="NfsB-like"/>
    <property type="match status" value="1"/>
</dbReference>
<dbReference type="AlphaFoldDB" id="A0A2K9NTC7"/>
<proteinExistence type="inferred from homology"/>
<dbReference type="InterPro" id="IPR033878">
    <property type="entry name" value="NfsB-like"/>
</dbReference>
<organism evidence="8 9">
    <name type="scientific">Bacteriovorax stolpii</name>
    <name type="common">Bdellovibrio stolpii</name>
    <dbReference type="NCBI Taxonomy" id="960"/>
    <lineage>
        <taxon>Bacteria</taxon>
        <taxon>Pseudomonadati</taxon>
        <taxon>Bdellovibrionota</taxon>
        <taxon>Bacteriovoracia</taxon>
        <taxon>Bacteriovoracales</taxon>
        <taxon>Bacteriovoracaceae</taxon>
        <taxon>Bacteriovorax</taxon>
    </lineage>
</organism>
<dbReference type="PANTHER" id="PTHR23026">
    <property type="entry name" value="NADPH NITROREDUCTASE"/>
    <property type="match status" value="1"/>
</dbReference>
<comment type="cofactor">
    <cofactor evidence="1">
        <name>FMN</name>
        <dbReference type="ChEBI" id="CHEBI:58210"/>
    </cofactor>
</comment>
<dbReference type="InterPro" id="IPR000415">
    <property type="entry name" value="Nitroreductase-like"/>
</dbReference>
<evidence type="ECO:0000256" key="7">
    <source>
        <dbReference type="ARBA" id="ARBA00023027"/>
    </source>
</evidence>
<evidence type="ECO:0000313" key="9">
    <source>
        <dbReference type="Proteomes" id="UP000235584"/>
    </source>
</evidence>
<sequence length="216" mass="24250">MQRLSTAQLLEAMEWRYATKKFDNTKKIDEVTWAALEKTLILTPSSYGAMPYKFVVVKSQDIKDQLTAASYGQTQVSDCSHHVVFLAKEKMDAEHLRKYIEQTAAVRGLKTEDLQGYEKMMVTNLVERMTPEQSFKWASNQAYIALGNFMTAAAVLGVDACPFEGINPAKYDEILGLVGSGWKTVCACPTGYRASDDKYATAKKVRFNANDLIIYK</sequence>
<evidence type="ECO:0000256" key="6">
    <source>
        <dbReference type="ARBA" id="ARBA00023002"/>
    </source>
</evidence>
<dbReference type="GO" id="GO:0005829">
    <property type="term" value="C:cytosol"/>
    <property type="evidence" value="ECO:0007669"/>
    <property type="project" value="TreeGrafter"/>
</dbReference>
<keyword evidence="6" id="KW-0560">Oxidoreductase</keyword>
<evidence type="ECO:0000313" key="8">
    <source>
        <dbReference type="EMBL" id="AUN98335.1"/>
    </source>
</evidence>
<dbReference type="PANTHER" id="PTHR23026:SF125">
    <property type="entry name" value="OXYGEN-INSENSITIVE NAD(P)H NITROREDUCTASE"/>
    <property type="match status" value="1"/>
</dbReference>
<dbReference type="GO" id="GO:0046256">
    <property type="term" value="P:2,4,6-trinitrotoluene catabolic process"/>
    <property type="evidence" value="ECO:0007669"/>
    <property type="project" value="TreeGrafter"/>
</dbReference>
<keyword evidence="3" id="KW-0285">Flavoprotein</keyword>
<accession>A0A2K9NTC7</accession>
<dbReference type="GO" id="GO:0046857">
    <property type="term" value="F:oxidoreductase activity, acting on other nitrogenous compounds as donors, with NAD or NADP as acceptor"/>
    <property type="evidence" value="ECO:0007669"/>
    <property type="project" value="TreeGrafter"/>
</dbReference>
<comment type="similarity">
    <text evidence="2">Belongs to the nitroreductase family.</text>
</comment>
<dbReference type="Proteomes" id="UP000235584">
    <property type="component" value="Chromosome"/>
</dbReference>
<dbReference type="Gene3D" id="3.40.109.10">
    <property type="entry name" value="NADH Oxidase"/>
    <property type="match status" value="1"/>
</dbReference>
<dbReference type="EMBL" id="CP025704">
    <property type="protein sequence ID" value="AUN98335.1"/>
    <property type="molecule type" value="Genomic_DNA"/>
</dbReference>
<keyword evidence="9" id="KW-1185">Reference proteome</keyword>
<keyword evidence="5" id="KW-0521">NADP</keyword>
<gene>
    <name evidence="8" type="ORF">C0V70_09500</name>
</gene>
<dbReference type="InterPro" id="IPR050627">
    <property type="entry name" value="Nitroreductase/BluB"/>
</dbReference>
<dbReference type="KEGG" id="bsto:C0V70_09500"/>
<evidence type="ECO:0000256" key="4">
    <source>
        <dbReference type="ARBA" id="ARBA00022643"/>
    </source>
</evidence>
<keyword evidence="7" id="KW-0520">NAD</keyword>
<keyword evidence="4" id="KW-0288">FMN</keyword>
<dbReference type="Pfam" id="PF00881">
    <property type="entry name" value="Nitroreductase"/>
    <property type="match status" value="1"/>
</dbReference>
<name>A0A2K9NTC7_BACTC</name>
<evidence type="ECO:0000256" key="1">
    <source>
        <dbReference type="ARBA" id="ARBA00001917"/>
    </source>
</evidence>
<dbReference type="RefSeq" id="WP_102243626.1">
    <property type="nucleotide sequence ID" value="NZ_CP025704.1"/>
</dbReference>
<reference evidence="8 9" key="1">
    <citation type="submission" date="2018-01" db="EMBL/GenBank/DDBJ databases">
        <title>Complete genome sequence of Bacteriovorax stolpii DSM12778.</title>
        <authorList>
            <person name="Tang B."/>
            <person name="Chang J."/>
        </authorList>
    </citation>
    <scope>NUCLEOTIDE SEQUENCE [LARGE SCALE GENOMIC DNA]</scope>
    <source>
        <strain evidence="8 9">DSM 12778</strain>
    </source>
</reference>
<evidence type="ECO:0000256" key="3">
    <source>
        <dbReference type="ARBA" id="ARBA00022630"/>
    </source>
</evidence>
<evidence type="ECO:0000256" key="2">
    <source>
        <dbReference type="ARBA" id="ARBA00007118"/>
    </source>
</evidence>